<dbReference type="OrthoDB" id="5296554at2"/>
<evidence type="ECO:0000313" key="2">
    <source>
        <dbReference type="EMBL" id="CAA0093429.1"/>
    </source>
</evidence>
<sequence length="100" mass="11575">MYEMLVGLEVQDNDVYRAYRAAMMPILETYGGSFGYDFEVSNVLKSETPENINRVFTIQFPSEEIMSGFFINSEYLLVKDKYFESSVHSTTIIASYEKHT</sequence>
<gene>
    <name evidence="2" type="ORF">DPBNPPHM_03079</name>
</gene>
<proteinExistence type="predicted"/>
<name>A0A5S9NKY0_9GAMM</name>
<dbReference type="Gene3D" id="3.30.70.100">
    <property type="match status" value="1"/>
</dbReference>
<dbReference type="InterPro" id="IPR011008">
    <property type="entry name" value="Dimeric_a/b-barrel"/>
</dbReference>
<protein>
    <recommendedName>
        <fullName evidence="1">DUF1330 domain-containing protein</fullName>
    </recommendedName>
</protein>
<dbReference type="EMBL" id="CACSII010000003">
    <property type="protein sequence ID" value="CAA0093429.1"/>
    <property type="molecule type" value="Genomic_DNA"/>
</dbReference>
<dbReference type="SUPFAM" id="SSF54909">
    <property type="entry name" value="Dimeric alpha+beta barrel"/>
    <property type="match status" value="1"/>
</dbReference>
<dbReference type="AlphaFoldDB" id="A0A5S9NKY0"/>
<dbReference type="Proteomes" id="UP000434580">
    <property type="component" value="Unassembled WGS sequence"/>
</dbReference>
<reference evidence="2 3" key="1">
    <citation type="submission" date="2019-11" db="EMBL/GenBank/DDBJ databases">
        <authorList>
            <person name="Holert J."/>
        </authorList>
    </citation>
    <scope>NUCLEOTIDE SEQUENCE [LARGE SCALE GENOMIC DNA]</scope>
    <source>
        <strain evidence="2">BC5_2</strain>
    </source>
</reference>
<dbReference type="InterPro" id="IPR010753">
    <property type="entry name" value="DUF1330"/>
</dbReference>
<evidence type="ECO:0000313" key="3">
    <source>
        <dbReference type="Proteomes" id="UP000434580"/>
    </source>
</evidence>
<organism evidence="2 3">
    <name type="scientific">BD1-7 clade bacterium</name>
    <dbReference type="NCBI Taxonomy" id="2029982"/>
    <lineage>
        <taxon>Bacteria</taxon>
        <taxon>Pseudomonadati</taxon>
        <taxon>Pseudomonadota</taxon>
        <taxon>Gammaproteobacteria</taxon>
        <taxon>Cellvibrionales</taxon>
        <taxon>Spongiibacteraceae</taxon>
        <taxon>BD1-7 clade</taxon>
    </lineage>
</organism>
<dbReference type="Pfam" id="PF07045">
    <property type="entry name" value="DUF1330"/>
    <property type="match status" value="1"/>
</dbReference>
<evidence type="ECO:0000259" key="1">
    <source>
        <dbReference type="Pfam" id="PF07045"/>
    </source>
</evidence>
<feature type="domain" description="DUF1330" evidence="1">
    <location>
        <begin position="6"/>
        <end position="81"/>
    </location>
</feature>
<accession>A0A5S9NKY0</accession>